<comment type="caution">
    <text evidence="1">The sequence shown here is derived from an EMBL/GenBank/DDBJ whole genome shotgun (WGS) entry which is preliminary data.</text>
</comment>
<proteinExistence type="predicted"/>
<gene>
    <name evidence="1" type="ORF">JAV76_01795</name>
</gene>
<accession>A0A934MCC7</accession>
<protein>
    <submittedName>
        <fullName evidence="1">Uncharacterized protein</fullName>
    </submittedName>
</protein>
<sequence length="179" mass="18912">MTGHRVAYVCVADGGLALGNPAGTHVLLDVDGVHERPAGAGRPASPRDGQREGWSVPWSEVVRLDVEATRTRLRHPGFCAGAITAALATVGLEWEPRTCPVTVRVGTSRGERSADCSGYEGRGYFVDRATALEQLFGLLVSHPAQRDSLADPLAVLTRVVTASSLRDPDAIRTALTASS</sequence>
<evidence type="ECO:0000313" key="1">
    <source>
        <dbReference type="EMBL" id="MBI9113744.1"/>
    </source>
</evidence>
<dbReference type="Proteomes" id="UP000602087">
    <property type="component" value="Unassembled WGS sequence"/>
</dbReference>
<reference evidence="1" key="1">
    <citation type="submission" date="2020-12" db="EMBL/GenBank/DDBJ databases">
        <title>Sanguibacter suaedae sp. nov., isolated from Suaeda aralocaspica.</title>
        <authorList>
            <person name="Ma Q."/>
        </authorList>
    </citation>
    <scope>NUCLEOTIDE SEQUENCE</scope>
    <source>
        <strain evidence="1">YZGR15</strain>
    </source>
</reference>
<dbReference type="AlphaFoldDB" id="A0A934MCC7"/>
<evidence type="ECO:0000313" key="2">
    <source>
        <dbReference type="Proteomes" id="UP000602087"/>
    </source>
</evidence>
<dbReference type="RefSeq" id="WP_198732295.1">
    <property type="nucleotide sequence ID" value="NZ_JAEINH010000001.1"/>
</dbReference>
<organism evidence="1 2">
    <name type="scientific">Sanguibacter suaedae</name>
    <dbReference type="NCBI Taxonomy" id="2795737"/>
    <lineage>
        <taxon>Bacteria</taxon>
        <taxon>Bacillati</taxon>
        <taxon>Actinomycetota</taxon>
        <taxon>Actinomycetes</taxon>
        <taxon>Micrococcales</taxon>
        <taxon>Sanguibacteraceae</taxon>
        <taxon>Sanguibacter</taxon>
    </lineage>
</organism>
<dbReference type="EMBL" id="JAEINH010000001">
    <property type="protein sequence ID" value="MBI9113744.1"/>
    <property type="molecule type" value="Genomic_DNA"/>
</dbReference>
<name>A0A934MCC7_9MICO</name>
<keyword evidence="2" id="KW-1185">Reference proteome</keyword>